<dbReference type="RefSeq" id="WP_097643181.1">
    <property type="nucleotide sequence ID" value="NZ_NQWI01000017.1"/>
</dbReference>
<evidence type="ECO:0000259" key="2">
    <source>
        <dbReference type="Pfam" id="PF00350"/>
    </source>
</evidence>
<dbReference type="PANTHER" id="PTHR43681:SF1">
    <property type="entry name" value="SARCALUMENIN"/>
    <property type="match status" value="1"/>
</dbReference>
<evidence type="ECO:0000313" key="4">
    <source>
        <dbReference type="Proteomes" id="UP000220527"/>
    </source>
</evidence>
<gene>
    <name evidence="3" type="ORF">CJ255_05995</name>
</gene>
<keyword evidence="1" id="KW-0472">Membrane</keyword>
<protein>
    <submittedName>
        <fullName evidence="3">Dynamin</fullName>
    </submittedName>
</protein>
<comment type="caution">
    <text evidence="3">The sequence shown here is derived from an EMBL/GenBank/DDBJ whole genome shotgun (WGS) entry which is preliminary data.</text>
</comment>
<dbReference type="OrthoDB" id="9816479at2"/>
<dbReference type="Proteomes" id="UP000220527">
    <property type="component" value="Unassembled WGS sequence"/>
</dbReference>
<feature type="domain" description="Dynamin N-terminal" evidence="2">
    <location>
        <begin position="126"/>
        <end position="192"/>
    </location>
</feature>
<dbReference type="PANTHER" id="PTHR43681">
    <property type="entry name" value="TRANSMEMBRANE GTPASE FZO"/>
    <property type="match status" value="1"/>
</dbReference>
<dbReference type="InterPro" id="IPR051943">
    <property type="entry name" value="TRAFAC_Dynamin-like_GTPase"/>
</dbReference>
<evidence type="ECO:0000256" key="1">
    <source>
        <dbReference type="SAM" id="Phobius"/>
    </source>
</evidence>
<dbReference type="SUPFAM" id="SSF52540">
    <property type="entry name" value="P-loop containing nucleoside triphosphate hydrolases"/>
    <property type="match status" value="1"/>
</dbReference>
<keyword evidence="1" id="KW-1133">Transmembrane helix</keyword>
<dbReference type="CDD" id="cd09912">
    <property type="entry name" value="DLP_2"/>
    <property type="match status" value="1"/>
</dbReference>
<proteinExistence type="predicted"/>
<dbReference type="AlphaFoldDB" id="A0A2A6RMC4"/>
<dbReference type="Gene3D" id="3.40.50.300">
    <property type="entry name" value="P-loop containing nucleotide triphosphate hydrolases"/>
    <property type="match status" value="1"/>
</dbReference>
<dbReference type="InterPro" id="IPR045063">
    <property type="entry name" value="Dynamin_N"/>
</dbReference>
<sequence length="588" mass="66225">MGFLEGLLQRKGLITERQDALLAELRTVLEQLLVAFERFGADVDPADQRTVQDTLDHLEELFLIVIAGEFNSGKSSFVNALLGEQVLPEGVTPTTDAITLLSHGDEVASELRSSGLRVTTFPADVLRQLTIVDTPGTNAVIRHHEQLTREFIPRADLVLFATSADRPFTESERGFLELIKEWGKKITIILNKVDILNEQEREQVVTFIREHARTLLGVTPDIFPVSARLATRARQSEGAERERLWEASLFGAVEHYVVDTLDEETRVRLKLLSPLGVARRLSGKYMGVTQARLETLREDLTTMDNVDQQLEMFKADLNNDVKYYLGEIDEILQKFHNRGDAFFEEHIRLGRLRDLMKGEQFRALFEKEVVGDLNEQIDDKVQALIDWLVEKNLRLQQSIDEYIKRRASQHSERLIGAVGGSFDYNRRALLDSLGRTASDVVASYDKQRESAALAEEVRASLAATAITHVGAVGLGATIVTLAHAVWLDFTGILAATAIAIGGFALLPAKKRQAKRTLRTRVDELREQLRQGIEGQIEREVERSIGQIRERNAPFTRFVRAQRGQLSELQQRFADLDTSLGRLQKEIEG</sequence>
<feature type="transmembrane region" description="Helical" evidence="1">
    <location>
        <begin position="485"/>
        <end position="508"/>
    </location>
</feature>
<feature type="domain" description="Dynamin N-terminal" evidence="2">
    <location>
        <begin position="64"/>
        <end position="109"/>
    </location>
</feature>
<keyword evidence="1" id="KW-0812">Transmembrane</keyword>
<accession>A0A2A6RMC4</accession>
<keyword evidence="4" id="KW-1185">Reference proteome</keyword>
<name>A0A2A6RMC4_9CHLR</name>
<evidence type="ECO:0000313" key="3">
    <source>
        <dbReference type="EMBL" id="PDW04010.1"/>
    </source>
</evidence>
<dbReference type="InterPro" id="IPR027417">
    <property type="entry name" value="P-loop_NTPase"/>
</dbReference>
<reference evidence="4" key="1">
    <citation type="submission" date="2017-08" db="EMBL/GenBank/DDBJ databases">
        <authorList>
            <person name="Grouzdev D.S."/>
            <person name="Gaisin V.A."/>
            <person name="Rysina M.S."/>
            <person name="Gorlenko V.M."/>
        </authorList>
    </citation>
    <scope>NUCLEOTIDE SEQUENCE [LARGE SCALE GENOMIC DNA]</scope>
    <source>
        <strain evidence="4">Kir15-3F</strain>
    </source>
</reference>
<organism evidence="3 4">
    <name type="scientific">Candidatus Viridilinea mediisalina</name>
    <dbReference type="NCBI Taxonomy" id="2024553"/>
    <lineage>
        <taxon>Bacteria</taxon>
        <taxon>Bacillati</taxon>
        <taxon>Chloroflexota</taxon>
        <taxon>Chloroflexia</taxon>
        <taxon>Chloroflexales</taxon>
        <taxon>Chloroflexineae</taxon>
        <taxon>Oscillochloridaceae</taxon>
        <taxon>Candidatus Viridilinea</taxon>
    </lineage>
</organism>
<dbReference type="EMBL" id="NQWI01000017">
    <property type="protein sequence ID" value="PDW04010.1"/>
    <property type="molecule type" value="Genomic_DNA"/>
</dbReference>
<dbReference type="Pfam" id="PF00350">
    <property type="entry name" value="Dynamin_N"/>
    <property type="match status" value="2"/>
</dbReference>